<evidence type="ECO:0000259" key="2">
    <source>
        <dbReference type="Pfam" id="PF02563"/>
    </source>
</evidence>
<dbReference type="Pfam" id="PF02563">
    <property type="entry name" value="Poly_export"/>
    <property type="match status" value="1"/>
</dbReference>
<dbReference type="PANTHER" id="PTHR33619:SF3">
    <property type="entry name" value="POLYSACCHARIDE EXPORT PROTEIN GFCE-RELATED"/>
    <property type="match status" value="1"/>
</dbReference>
<evidence type="ECO:0000256" key="1">
    <source>
        <dbReference type="ARBA" id="ARBA00022729"/>
    </source>
</evidence>
<keyword evidence="5" id="KW-1185">Reference proteome</keyword>
<dbReference type="Proteomes" id="UP000067626">
    <property type="component" value="Chromosome"/>
</dbReference>
<dbReference type="Pfam" id="PF10531">
    <property type="entry name" value="SLBB"/>
    <property type="match status" value="1"/>
</dbReference>
<organism evidence="4 5">
    <name type="scientific">Chondromyces crocatus</name>
    <dbReference type="NCBI Taxonomy" id="52"/>
    <lineage>
        <taxon>Bacteria</taxon>
        <taxon>Pseudomonadati</taxon>
        <taxon>Myxococcota</taxon>
        <taxon>Polyangia</taxon>
        <taxon>Polyangiales</taxon>
        <taxon>Polyangiaceae</taxon>
        <taxon>Chondromyces</taxon>
    </lineage>
</organism>
<dbReference type="AlphaFoldDB" id="A0A0K1EQU7"/>
<proteinExistence type="predicted"/>
<keyword evidence="1" id="KW-0732">Signal</keyword>
<feature type="domain" description="Polysaccharide export protein N-terminal" evidence="2">
    <location>
        <begin position="5"/>
        <end position="76"/>
    </location>
</feature>
<dbReference type="Gene3D" id="3.10.560.10">
    <property type="entry name" value="Outer membrane lipoprotein wza domain like"/>
    <property type="match status" value="1"/>
</dbReference>
<dbReference type="InterPro" id="IPR019554">
    <property type="entry name" value="Soluble_ligand-bd"/>
</dbReference>
<dbReference type="EMBL" id="CP012159">
    <property type="protein sequence ID" value="AKT43211.1"/>
    <property type="molecule type" value="Genomic_DNA"/>
</dbReference>
<name>A0A0K1EQU7_CHOCO</name>
<dbReference type="PANTHER" id="PTHR33619">
    <property type="entry name" value="POLYSACCHARIDE EXPORT PROTEIN GFCE-RELATED"/>
    <property type="match status" value="1"/>
</dbReference>
<reference evidence="4 5" key="1">
    <citation type="submission" date="2015-07" db="EMBL/GenBank/DDBJ databases">
        <title>Genome analysis of myxobacterium Chondromyces crocatus Cm c5 reveals a high potential for natural compound synthesis and the genetic basis for the loss of fruiting body formation.</title>
        <authorList>
            <person name="Zaburannyi N."/>
            <person name="Bunk B."/>
            <person name="Maier J."/>
            <person name="Overmann J."/>
            <person name="Mueller R."/>
        </authorList>
    </citation>
    <scope>NUCLEOTIDE SEQUENCE [LARGE SCALE GENOMIC DNA]</scope>
    <source>
        <strain evidence="4 5">Cm c5</strain>
    </source>
</reference>
<dbReference type="STRING" id="52.CMC5_074420"/>
<evidence type="ECO:0000313" key="4">
    <source>
        <dbReference type="EMBL" id="AKT43211.1"/>
    </source>
</evidence>
<protein>
    <submittedName>
        <fullName evidence="4">Uncharacterized protein</fullName>
    </submittedName>
</protein>
<dbReference type="GO" id="GO:0015159">
    <property type="term" value="F:polysaccharide transmembrane transporter activity"/>
    <property type="evidence" value="ECO:0007669"/>
    <property type="project" value="InterPro"/>
</dbReference>
<sequence>METTSIEEGDEFELRVVGEEKLPTVFTVAPDGTVDVPYIKRIKVAGLEPQEIAALVRARLMEEQYFIDPSVSVSVKAYKSKRIEVLGQVQKPGSFPLESGMTLLRAISLAGGFNSVANRDKITIRRRSKDGKTVVDTVSADDISDNRIPDIPLQAGDSIDVKQRVF</sequence>
<evidence type="ECO:0000259" key="3">
    <source>
        <dbReference type="Pfam" id="PF10531"/>
    </source>
</evidence>
<feature type="domain" description="Soluble ligand binding" evidence="3">
    <location>
        <begin position="83"/>
        <end position="133"/>
    </location>
</feature>
<dbReference type="Gene3D" id="3.30.1950.10">
    <property type="entry name" value="wza like domain"/>
    <property type="match status" value="1"/>
</dbReference>
<gene>
    <name evidence="4" type="ORF">CMC5_074420</name>
</gene>
<accession>A0A0K1EQU7</accession>
<dbReference type="InterPro" id="IPR003715">
    <property type="entry name" value="Poly_export_N"/>
</dbReference>
<dbReference type="InterPro" id="IPR049712">
    <property type="entry name" value="Poly_export"/>
</dbReference>
<evidence type="ECO:0000313" key="5">
    <source>
        <dbReference type="Proteomes" id="UP000067626"/>
    </source>
</evidence>
<dbReference type="KEGG" id="ccro:CMC5_074420"/>